<gene>
    <name evidence="9" type="primary">Gr32a</name>
    <name evidence="9" type="ORF">g.163001</name>
</gene>
<evidence type="ECO:0000256" key="4">
    <source>
        <dbReference type="ARBA" id="ARBA00022989"/>
    </source>
</evidence>
<proteinExistence type="predicted"/>
<dbReference type="GO" id="GO:0005886">
    <property type="term" value="C:plasma membrane"/>
    <property type="evidence" value="ECO:0007669"/>
    <property type="project" value="UniProtKB-SubCell"/>
</dbReference>
<keyword evidence="7" id="KW-0807">Transducer</keyword>
<sequence>MLTPYLLSLIILNEDIDILRYILECTLWFIIHILRVVLMIYPCALLGEEAAKTQILLGSYLNTKIDLFDIKKIETYAQQLAANTPEFSIYSMFIIDKQLVVTLTGAVTTYLVIILQLQGQS</sequence>
<dbReference type="Pfam" id="PF08395">
    <property type="entry name" value="7tm_7"/>
    <property type="match status" value="1"/>
</dbReference>
<evidence type="ECO:0000256" key="3">
    <source>
        <dbReference type="ARBA" id="ARBA00022692"/>
    </source>
</evidence>
<accession>A0A2S2NKZ6</accession>
<feature type="transmembrane region" description="Helical" evidence="8">
    <location>
        <begin position="99"/>
        <end position="117"/>
    </location>
</feature>
<reference evidence="9" key="1">
    <citation type="submission" date="2018-04" db="EMBL/GenBank/DDBJ databases">
        <title>Transcriptome of Schizaphis graminum biotype I.</title>
        <authorList>
            <person name="Scully E.D."/>
            <person name="Geib S.M."/>
            <person name="Palmer N.A."/>
            <person name="Koch K."/>
            <person name="Bradshaw J."/>
            <person name="Heng-Moss T."/>
            <person name="Sarath G."/>
        </authorList>
    </citation>
    <scope>NUCLEOTIDE SEQUENCE</scope>
</reference>
<dbReference type="GO" id="GO:0008049">
    <property type="term" value="P:male courtship behavior"/>
    <property type="evidence" value="ECO:0007669"/>
    <property type="project" value="TreeGrafter"/>
</dbReference>
<protein>
    <submittedName>
        <fullName evidence="9">Putative gustatory receptor 32a</fullName>
    </submittedName>
</protein>
<dbReference type="GO" id="GO:0030424">
    <property type="term" value="C:axon"/>
    <property type="evidence" value="ECO:0007669"/>
    <property type="project" value="TreeGrafter"/>
</dbReference>
<dbReference type="InterPro" id="IPR013604">
    <property type="entry name" value="7TM_chemorcpt"/>
</dbReference>
<evidence type="ECO:0000256" key="5">
    <source>
        <dbReference type="ARBA" id="ARBA00023136"/>
    </source>
</evidence>
<organism evidence="9">
    <name type="scientific">Schizaphis graminum</name>
    <name type="common">Green bug aphid</name>
    <dbReference type="NCBI Taxonomy" id="13262"/>
    <lineage>
        <taxon>Eukaryota</taxon>
        <taxon>Metazoa</taxon>
        <taxon>Ecdysozoa</taxon>
        <taxon>Arthropoda</taxon>
        <taxon>Hexapoda</taxon>
        <taxon>Insecta</taxon>
        <taxon>Pterygota</taxon>
        <taxon>Neoptera</taxon>
        <taxon>Paraneoptera</taxon>
        <taxon>Hemiptera</taxon>
        <taxon>Sternorrhyncha</taxon>
        <taxon>Aphidomorpha</taxon>
        <taxon>Aphidoidea</taxon>
        <taxon>Aphididae</taxon>
        <taxon>Aphidini</taxon>
        <taxon>Schizaphis</taxon>
    </lineage>
</organism>
<keyword evidence="5 8" id="KW-0472">Membrane</keyword>
<dbReference type="PANTHER" id="PTHR21143:SF133">
    <property type="entry name" value="GUSTATORY AND PHEROMONE RECEPTOR 32A-RELATED"/>
    <property type="match status" value="1"/>
</dbReference>
<dbReference type="AlphaFoldDB" id="A0A2S2NKZ6"/>
<dbReference type="GO" id="GO:0043025">
    <property type="term" value="C:neuronal cell body"/>
    <property type="evidence" value="ECO:0007669"/>
    <property type="project" value="TreeGrafter"/>
</dbReference>
<evidence type="ECO:0000256" key="7">
    <source>
        <dbReference type="ARBA" id="ARBA00023224"/>
    </source>
</evidence>
<evidence type="ECO:0000256" key="6">
    <source>
        <dbReference type="ARBA" id="ARBA00023170"/>
    </source>
</evidence>
<keyword evidence="4 8" id="KW-1133">Transmembrane helix</keyword>
<dbReference type="PANTHER" id="PTHR21143">
    <property type="entry name" value="INVERTEBRATE GUSTATORY RECEPTOR"/>
    <property type="match status" value="1"/>
</dbReference>
<keyword evidence="3 8" id="KW-0812">Transmembrane</keyword>
<name>A0A2S2NKZ6_SCHGA</name>
<evidence type="ECO:0000256" key="8">
    <source>
        <dbReference type="SAM" id="Phobius"/>
    </source>
</evidence>
<dbReference type="GO" id="GO:0050909">
    <property type="term" value="P:sensory perception of taste"/>
    <property type="evidence" value="ECO:0007669"/>
    <property type="project" value="InterPro"/>
</dbReference>
<feature type="transmembrane region" description="Helical" evidence="8">
    <location>
        <begin position="27"/>
        <end position="47"/>
    </location>
</feature>
<keyword evidence="2" id="KW-1003">Cell membrane</keyword>
<keyword evidence="6 9" id="KW-0675">Receptor</keyword>
<dbReference type="GO" id="GO:0030425">
    <property type="term" value="C:dendrite"/>
    <property type="evidence" value="ECO:0007669"/>
    <property type="project" value="TreeGrafter"/>
</dbReference>
<dbReference type="GO" id="GO:0007635">
    <property type="term" value="P:chemosensory behavior"/>
    <property type="evidence" value="ECO:0007669"/>
    <property type="project" value="TreeGrafter"/>
</dbReference>
<evidence type="ECO:0000313" key="9">
    <source>
        <dbReference type="EMBL" id="MBY17845.1"/>
    </source>
</evidence>
<dbReference type="EMBL" id="GGMR01005226">
    <property type="protein sequence ID" value="MBY17845.1"/>
    <property type="molecule type" value="Transcribed_RNA"/>
</dbReference>
<dbReference type="GO" id="GO:0007165">
    <property type="term" value="P:signal transduction"/>
    <property type="evidence" value="ECO:0007669"/>
    <property type="project" value="UniProtKB-KW"/>
</dbReference>
<evidence type="ECO:0000256" key="2">
    <source>
        <dbReference type="ARBA" id="ARBA00022475"/>
    </source>
</evidence>
<comment type="subcellular location">
    <subcellularLocation>
        <location evidence="1">Cell membrane</location>
        <topology evidence="1">Multi-pass membrane protein</topology>
    </subcellularLocation>
</comment>
<evidence type="ECO:0000256" key="1">
    <source>
        <dbReference type="ARBA" id="ARBA00004651"/>
    </source>
</evidence>